<dbReference type="Proteomes" id="UP001501222">
    <property type="component" value="Unassembled WGS sequence"/>
</dbReference>
<proteinExistence type="predicted"/>
<dbReference type="InterPro" id="IPR040198">
    <property type="entry name" value="Fido_containing"/>
</dbReference>
<name>A0ABP6X487_9ACTN</name>
<accession>A0ABP6X487</accession>
<dbReference type="Pfam" id="PF02661">
    <property type="entry name" value="Fic"/>
    <property type="match status" value="1"/>
</dbReference>
<comment type="caution">
    <text evidence="2">The sequence shown here is derived from an EMBL/GenBank/DDBJ whole genome shotgun (WGS) entry which is preliminary data.</text>
</comment>
<dbReference type="PANTHER" id="PTHR13504">
    <property type="entry name" value="FIDO DOMAIN-CONTAINING PROTEIN DDB_G0283145"/>
    <property type="match status" value="1"/>
</dbReference>
<dbReference type="Gene3D" id="1.10.3290.10">
    <property type="entry name" value="Fido-like domain"/>
    <property type="match status" value="1"/>
</dbReference>
<dbReference type="RefSeq" id="WP_344841194.1">
    <property type="nucleotide sequence ID" value="NZ_BAABAA010000003.1"/>
</dbReference>
<reference evidence="3" key="1">
    <citation type="journal article" date="2019" name="Int. J. Syst. Evol. Microbiol.">
        <title>The Global Catalogue of Microorganisms (GCM) 10K type strain sequencing project: providing services to taxonomists for standard genome sequencing and annotation.</title>
        <authorList>
            <consortium name="The Broad Institute Genomics Platform"/>
            <consortium name="The Broad Institute Genome Sequencing Center for Infectious Disease"/>
            <person name="Wu L."/>
            <person name="Ma J."/>
        </authorList>
    </citation>
    <scope>NUCLEOTIDE SEQUENCE [LARGE SCALE GENOMIC DNA]</scope>
    <source>
        <strain evidence="3">JCM 16928</strain>
    </source>
</reference>
<protein>
    <recommendedName>
        <fullName evidence="1">Fido domain-containing protein</fullName>
    </recommendedName>
</protein>
<gene>
    <name evidence="2" type="ORF">GCM10022235_31330</name>
</gene>
<dbReference type="PANTHER" id="PTHR13504:SF38">
    <property type="entry name" value="FIDO DOMAIN-CONTAINING PROTEIN"/>
    <property type="match status" value="1"/>
</dbReference>
<dbReference type="InterPro" id="IPR003812">
    <property type="entry name" value="Fido"/>
</dbReference>
<sequence length="473" mass="52800">MAEVAILKGTPYSLPSEASGSLDELRSRLHIVRTDLQKALESARRMGLVREMDRAHGYSSVFESNSIEFEGPDLAGTVEVIESDTGQRVLRDLNINLLPEVLQKDRRAFAAIGLETARVLALRYIGGDVRGLCQSDVRSLHGVLMAGEWFAGRYRQFDAAISGSDHAPYPTYEIPFAMAELCDWSQGPVEGDLAVLRAAVGHAWFTHVHPFQDGNGRVGRLIANVLLGQDGLPPAIVKARSQRSRYIAALAHSDEGGDIMPLVGLFLKTIERYVSELQRPKAFKRLFDQLVARRGSSYFDWYRNSLSDFMSRLSSELELFGLRLTLLDELSQEVFADLRGGQRQTVMTALITDGDGQDLVLYQRPPSTAARNRFSADERVPTVAFALPNEQWKLEPYRRTKRADLDGLADFWVQPDQPTSVFIDGRAVRSHSVADGASLLAEQIRRGFARRFELPPRYFDSARWLPKIHGGPG</sequence>
<organism evidence="2 3">
    <name type="scientific">Kribbella ginsengisoli</name>
    <dbReference type="NCBI Taxonomy" id="363865"/>
    <lineage>
        <taxon>Bacteria</taxon>
        <taxon>Bacillati</taxon>
        <taxon>Actinomycetota</taxon>
        <taxon>Actinomycetes</taxon>
        <taxon>Propionibacteriales</taxon>
        <taxon>Kribbellaceae</taxon>
        <taxon>Kribbella</taxon>
    </lineage>
</organism>
<keyword evidence="3" id="KW-1185">Reference proteome</keyword>
<evidence type="ECO:0000259" key="1">
    <source>
        <dbReference type="PROSITE" id="PS51459"/>
    </source>
</evidence>
<dbReference type="PROSITE" id="PS51459">
    <property type="entry name" value="FIDO"/>
    <property type="match status" value="1"/>
</dbReference>
<evidence type="ECO:0000313" key="3">
    <source>
        <dbReference type="Proteomes" id="UP001501222"/>
    </source>
</evidence>
<dbReference type="InterPro" id="IPR036597">
    <property type="entry name" value="Fido-like_dom_sf"/>
</dbReference>
<dbReference type="SUPFAM" id="SSF140931">
    <property type="entry name" value="Fic-like"/>
    <property type="match status" value="1"/>
</dbReference>
<dbReference type="EMBL" id="BAABAA010000003">
    <property type="protein sequence ID" value="GAA3560735.1"/>
    <property type="molecule type" value="Genomic_DNA"/>
</dbReference>
<evidence type="ECO:0000313" key="2">
    <source>
        <dbReference type="EMBL" id="GAA3560735.1"/>
    </source>
</evidence>
<feature type="domain" description="Fido" evidence="1">
    <location>
        <begin position="132"/>
        <end position="268"/>
    </location>
</feature>